<evidence type="ECO:0000313" key="4">
    <source>
        <dbReference type="EMBL" id="PWI65807.1"/>
    </source>
</evidence>
<organism evidence="2 5">
    <name type="scientific">Purpureocillium lilacinum</name>
    <name type="common">Paecilomyces lilacinus</name>
    <dbReference type="NCBI Taxonomy" id="33203"/>
    <lineage>
        <taxon>Eukaryota</taxon>
        <taxon>Fungi</taxon>
        <taxon>Dikarya</taxon>
        <taxon>Ascomycota</taxon>
        <taxon>Pezizomycotina</taxon>
        <taxon>Sordariomycetes</taxon>
        <taxon>Hypocreomycetidae</taxon>
        <taxon>Hypocreales</taxon>
        <taxon>Ophiocordycipitaceae</taxon>
        <taxon>Purpureocillium</taxon>
    </lineage>
</organism>
<name>A0A179GZZ9_PURLI</name>
<evidence type="ECO:0000256" key="1">
    <source>
        <dbReference type="SAM" id="SignalP"/>
    </source>
</evidence>
<dbReference type="OMA" id="WIEINNA"/>
<dbReference type="KEGG" id="plj:28886452"/>
<protein>
    <submittedName>
        <fullName evidence="2">FAD dependent oxidoreductase</fullName>
    </submittedName>
</protein>
<reference evidence="4" key="1">
    <citation type="submission" date="2015-05" db="EMBL/GenBank/DDBJ databases">
        <authorList>
            <person name="Wang D.B."/>
            <person name="Wang M."/>
        </authorList>
    </citation>
    <scope>NUCLEOTIDE SEQUENCE</scope>
    <source>
        <strain evidence="4">36-1</strain>
    </source>
</reference>
<keyword evidence="1" id="KW-0732">Signal</keyword>
<evidence type="ECO:0000313" key="5">
    <source>
        <dbReference type="Proteomes" id="UP000078240"/>
    </source>
</evidence>
<dbReference type="InterPro" id="IPR036188">
    <property type="entry name" value="FAD/NAD-bd_sf"/>
</dbReference>
<dbReference type="Proteomes" id="UP000078340">
    <property type="component" value="Unassembled WGS sequence"/>
</dbReference>
<dbReference type="SUPFAM" id="SSF51905">
    <property type="entry name" value="FAD/NAD(P)-binding domain"/>
    <property type="match status" value="1"/>
</dbReference>
<dbReference type="RefSeq" id="XP_018178882.1">
    <property type="nucleotide sequence ID" value="XM_018321403.1"/>
</dbReference>
<dbReference type="EMBL" id="LSBH01000002">
    <property type="protein sequence ID" value="OAQ83382.1"/>
    <property type="molecule type" value="Genomic_DNA"/>
</dbReference>
<dbReference type="AlphaFoldDB" id="A0A179GZZ9"/>
<dbReference type="Gene3D" id="3.30.70.1990">
    <property type="match status" value="1"/>
</dbReference>
<accession>A0A179GZZ9</accession>
<feature type="signal peptide" evidence="1">
    <location>
        <begin position="1"/>
        <end position="17"/>
    </location>
</feature>
<dbReference type="EMBL" id="LCWV01000030">
    <property type="protein sequence ID" value="PWI65807.1"/>
    <property type="molecule type" value="Genomic_DNA"/>
</dbReference>
<comment type="caution">
    <text evidence="2">The sequence shown here is derived from an EMBL/GenBank/DDBJ whole genome shotgun (WGS) entry which is preliminary data.</text>
</comment>
<dbReference type="Proteomes" id="UP000245956">
    <property type="component" value="Unassembled WGS sequence"/>
</dbReference>
<reference evidence="4 6" key="2">
    <citation type="journal article" date="2016" name="Front. Microbiol.">
        <title>Genome and transcriptome sequences reveal the specific parasitism of the nematophagous Purpureocillium lilacinum 36-1.</title>
        <authorList>
            <person name="Xie J."/>
            <person name="Li S."/>
            <person name="Mo C."/>
            <person name="Xiao X."/>
            <person name="Peng D."/>
            <person name="Wang G."/>
            <person name="Xiao Y."/>
        </authorList>
    </citation>
    <scope>NUCLEOTIDE SEQUENCE [LARGE SCALE GENOMIC DNA]</scope>
    <source>
        <strain evidence="4 6">36-1</strain>
    </source>
</reference>
<evidence type="ECO:0000313" key="3">
    <source>
        <dbReference type="EMBL" id="OAQ90163.1"/>
    </source>
</evidence>
<evidence type="ECO:0000313" key="6">
    <source>
        <dbReference type="Proteomes" id="UP000245956"/>
    </source>
</evidence>
<dbReference type="Gene3D" id="1.10.405.20">
    <property type="match status" value="1"/>
</dbReference>
<dbReference type="Proteomes" id="UP000078240">
    <property type="component" value="Unassembled WGS sequence"/>
</dbReference>
<evidence type="ECO:0000313" key="2">
    <source>
        <dbReference type="EMBL" id="OAQ83382.1"/>
    </source>
</evidence>
<reference evidence="2 5" key="3">
    <citation type="submission" date="2016-01" db="EMBL/GenBank/DDBJ databases">
        <title>Biosynthesis of antibiotic leucinostatins and their inhibition on Phytophthora in bio-control Purpureocillium lilacinum.</title>
        <authorList>
            <person name="Wang G."/>
            <person name="Liu Z."/>
            <person name="Lin R."/>
            <person name="Li E."/>
            <person name="Mao Z."/>
            <person name="Ling J."/>
            <person name="Yin W."/>
            <person name="Xie B."/>
        </authorList>
    </citation>
    <scope>NUCLEOTIDE SEQUENCE [LARGE SCALE GENOMIC DNA]</scope>
    <source>
        <strain evidence="2">PLBJ-1</strain>
        <strain evidence="3">PLFJ-1</strain>
    </source>
</reference>
<dbReference type="Gene3D" id="3.50.50.60">
    <property type="entry name" value="FAD/NAD(P)-binding domain"/>
    <property type="match status" value="1"/>
</dbReference>
<dbReference type="Pfam" id="PF13450">
    <property type="entry name" value="NAD_binding_8"/>
    <property type="match status" value="1"/>
</dbReference>
<proteinExistence type="predicted"/>
<sequence>MLTVFAAAALFVAACSAAEQVIFKDVAIIGGGASGSYAAVRIREDFGKTVALIEKRDRLGGHVDSFVDPNTGTPLDFGVKSFIDEGNATGFFDRLGIKRQHGTPSRLNTTYIDFKARKLVDFKPPPMTSQMDALKRFLDIVEPWEHLIQPGYFDFPSPDAIPDDFLIPYGAFATKHALEQATPFIYQVTGLGLGNITNELTLFVLQTFTAAMARSTLGLQDSFVPASGRNQDVYDAVAKLLGSDVFYSSTVLDALRTDTGVQIAVKNTETGHVTIVKAKRLLIAIEPTADNTRPFHLDREERDTFSKFKYTRRYAGIIDSDLLEVNASYFNLPLNAAPNNYLSYPEIPYDARIDYMGIGHYFRVNIVGDENLDASNAKELVNRDIDTLVDTGVVPAPDGTEEQVTWADFSDHGPMYAHVSGEEVSSGFFQKLYALQGRSSTWWTGAAWSVHYQTALWAYDDILIPRLLKDI</sequence>
<dbReference type="GeneID" id="28886452"/>
<gene>
    <name evidence="4" type="ORF">PCL_06778</name>
    <name evidence="2" type="ORF">VFPBJ_02150</name>
    <name evidence="3" type="ORF">VFPFJ_04322</name>
</gene>
<feature type="chain" id="PRO_5010456067" evidence="1">
    <location>
        <begin position="18"/>
        <end position="471"/>
    </location>
</feature>
<dbReference type="EMBL" id="LSBI01000004">
    <property type="protein sequence ID" value="OAQ90163.1"/>
    <property type="molecule type" value="Genomic_DNA"/>
</dbReference>